<keyword evidence="3" id="KW-1185">Reference proteome</keyword>
<name>A0AAD5UEA8_9FUNG</name>
<keyword evidence="1" id="KW-0479">Metal-binding</keyword>
<sequence>LCFRSIHGTLNHLHLADINWSFRLQGQPVEPSIMAYWRKADGYSQGDAPLHWEEYVKDRKELKLKVCEQAQLLIDIVDQFSNSQLSEPFSLTLGSGAKATMPLADVLMHVFNHGTHHRGQISAVFPKFGLSPPVLDYFYYCMMT</sequence>
<accession>A0AAD5UEA8</accession>
<gene>
    <name evidence="2" type="ORF">HK103_001345</name>
</gene>
<comment type="caution">
    <text evidence="2">The sequence shown here is derived from an EMBL/GenBank/DDBJ whole genome shotgun (WGS) entry which is preliminary data.</text>
</comment>
<proteinExistence type="predicted"/>
<feature type="non-terminal residue" evidence="2">
    <location>
        <position position="1"/>
    </location>
</feature>
<dbReference type="AlphaFoldDB" id="A0AAD5UEA8"/>
<evidence type="ECO:0000313" key="2">
    <source>
        <dbReference type="EMBL" id="KAJ3252644.1"/>
    </source>
</evidence>
<protein>
    <recommendedName>
        <fullName evidence="4">Damage-inducible protein DinB</fullName>
    </recommendedName>
</protein>
<dbReference type="InterPro" id="IPR007837">
    <property type="entry name" value="DinB"/>
</dbReference>
<evidence type="ECO:0008006" key="4">
    <source>
        <dbReference type="Google" id="ProtNLM"/>
    </source>
</evidence>
<evidence type="ECO:0000256" key="1">
    <source>
        <dbReference type="ARBA" id="ARBA00022723"/>
    </source>
</evidence>
<evidence type="ECO:0000313" key="3">
    <source>
        <dbReference type="Proteomes" id="UP001210925"/>
    </source>
</evidence>
<dbReference type="Gene3D" id="1.20.120.450">
    <property type="entry name" value="dinb family like domain"/>
    <property type="match status" value="1"/>
</dbReference>
<dbReference type="PANTHER" id="PTHR37302">
    <property type="entry name" value="SLR1116 PROTEIN"/>
    <property type="match status" value="1"/>
</dbReference>
<dbReference type="GO" id="GO:0046872">
    <property type="term" value="F:metal ion binding"/>
    <property type="evidence" value="ECO:0007669"/>
    <property type="project" value="UniProtKB-KW"/>
</dbReference>
<dbReference type="EMBL" id="JADGKB010000134">
    <property type="protein sequence ID" value="KAJ3252644.1"/>
    <property type="molecule type" value="Genomic_DNA"/>
</dbReference>
<organism evidence="2 3">
    <name type="scientific">Boothiomyces macroporosus</name>
    <dbReference type="NCBI Taxonomy" id="261099"/>
    <lineage>
        <taxon>Eukaryota</taxon>
        <taxon>Fungi</taxon>
        <taxon>Fungi incertae sedis</taxon>
        <taxon>Chytridiomycota</taxon>
        <taxon>Chytridiomycota incertae sedis</taxon>
        <taxon>Chytridiomycetes</taxon>
        <taxon>Rhizophydiales</taxon>
        <taxon>Terramycetaceae</taxon>
        <taxon>Boothiomyces</taxon>
    </lineage>
</organism>
<dbReference type="Proteomes" id="UP001210925">
    <property type="component" value="Unassembled WGS sequence"/>
</dbReference>
<reference evidence="2" key="1">
    <citation type="submission" date="2020-05" db="EMBL/GenBank/DDBJ databases">
        <title>Phylogenomic resolution of chytrid fungi.</title>
        <authorList>
            <person name="Stajich J.E."/>
            <person name="Amses K."/>
            <person name="Simmons R."/>
            <person name="Seto K."/>
            <person name="Myers J."/>
            <person name="Bonds A."/>
            <person name="Quandt C.A."/>
            <person name="Barry K."/>
            <person name="Liu P."/>
            <person name="Grigoriev I."/>
            <person name="Longcore J.E."/>
            <person name="James T.Y."/>
        </authorList>
    </citation>
    <scope>NUCLEOTIDE SEQUENCE</scope>
    <source>
        <strain evidence="2">PLAUS21</strain>
    </source>
</reference>
<dbReference type="SUPFAM" id="SSF109854">
    <property type="entry name" value="DinB/YfiT-like putative metalloenzymes"/>
    <property type="match status" value="1"/>
</dbReference>
<dbReference type="PANTHER" id="PTHR37302:SF3">
    <property type="entry name" value="DAMAGE-INDUCIBLE PROTEIN DINB"/>
    <property type="match status" value="1"/>
</dbReference>
<dbReference type="InterPro" id="IPR034660">
    <property type="entry name" value="DinB/YfiT-like"/>
</dbReference>
<dbReference type="Pfam" id="PF05163">
    <property type="entry name" value="DinB"/>
    <property type="match status" value="1"/>
</dbReference>